<proteinExistence type="predicted"/>
<accession>A0AAV4X908</accession>
<dbReference type="GO" id="GO:0015986">
    <property type="term" value="P:proton motive force-driven ATP synthesis"/>
    <property type="evidence" value="ECO:0007669"/>
    <property type="project" value="InterPro"/>
</dbReference>
<dbReference type="GO" id="GO:0015078">
    <property type="term" value="F:proton transmembrane transporter activity"/>
    <property type="evidence" value="ECO:0007669"/>
    <property type="project" value="InterPro"/>
</dbReference>
<dbReference type="InterPro" id="IPR008689">
    <property type="entry name" value="ATP_synth_F0_dsu_mt"/>
</dbReference>
<name>A0AAV4X908_CAEEX</name>
<comment type="caution">
    <text evidence="1">The sequence shown here is derived from an EMBL/GenBank/DDBJ whole genome shotgun (WGS) entry which is preliminary data.</text>
</comment>
<dbReference type="Proteomes" id="UP001054945">
    <property type="component" value="Unassembled WGS sequence"/>
</dbReference>
<dbReference type="EMBL" id="BPLR01017381">
    <property type="protein sequence ID" value="GIY91097.1"/>
    <property type="molecule type" value="Genomic_DNA"/>
</dbReference>
<protein>
    <submittedName>
        <fullName evidence="1">ATP synthase subunit d, mitochondrial</fullName>
    </submittedName>
</protein>
<dbReference type="Pfam" id="PF05873">
    <property type="entry name" value="Mt_ATP-synt_D"/>
    <property type="match status" value="1"/>
</dbReference>
<sequence>MRGMLFTWLLPQQEEEVLMPVCSTKIFHHIVIKTYLVTDMWQLIVKLQWWKDMMPFDQMTMDDYKDYFPDPKLDIYETPSFWPHNEPPRPVFPYLEKKDH</sequence>
<reference evidence="1 2" key="1">
    <citation type="submission" date="2021-06" db="EMBL/GenBank/DDBJ databases">
        <title>Caerostris extrusa draft genome.</title>
        <authorList>
            <person name="Kono N."/>
            <person name="Arakawa K."/>
        </authorList>
    </citation>
    <scope>NUCLEOTIDE SEQUENCE [LARGE SCALE GENOMIC DNA]</scope>
</reference>
<organism evidence="1 2">
    <name type="scientific">Caerostris extrusa</name>
    <name type="common">Bark spider</name>
    <name type="synonym">Caerostris bankana</name>
    <dbReference type="NCBI Taxonomy" id="172846"/>
    <lineage>
        <taxon>Eukaryota</taxon>
        <taxon>Metazoa</taxon>
        <taxon>Ecdysozoa</taxon>
        <taxon>Arthropoda</taxon>
        <taxon>Chelicerata</taxon>
        <taxon>Arachnida</taxon>
        <taxon>Araneae</taxon>
        <taxon>Araneomorphae</taxon>
        <taxon>Entelegynae</taxon>
        <taxon>Araneoidea</taxon>
        <taxon>Araneidae</taxon>
        <taxon>Caerostris</taxon>
    </lineage>
</organism>
<keyword evidence="2" id="KW-1185">Reference proteome</keyword>
<evidence type="ECO:0000313" key="2">
    <source>
        <dbReference type="Proteomes" id="UP001054945"/>
    </source>
</evidence>
<gene>
    <name evidence="1" type="primary">ATPsynD</name>
    <name evidence="1" type="ORF">CEXT_157951</name>
</gene>
<dbReference type="AlphaFoldDB" id="A0AAV4X908"/>
<evidence type="ECO:0000313" key="1">
    <source>
        <dbReference type="EMBL" id="GIY91097.1"/>
    </source>
</evidence>